<reference evidence="5" key="1">
    <citation type="submission" date="2022-11" db="EMBL/GenBank/DDBJ databases">
        <title>Centuries of genome instability and evolution in soft-shell clam transmissible cancer (bioRxiv).</title>
        <authorList>
            <person name="Hart S.F.M."/>
            <person name="Yonemitsu M.A."/>
            <person name="Giersch R.M."/>
            <person name="Beal B.F."/>
            <person name="Arriagada G."/>
            <person name="Davis B.W."/>
            <person name="Ostrander E.A."/>
            <person name="Goff S.P."/>
            <person name="Metzger M.J."/>
        </authorList>
    </citation>
    <scope>NUCLEOTIDE SEQUENCE</scope>
    <source>
        <strain evidence="5">MELC-2E11</strain>
        <tissue evidence="5">Siphon/mantle</tissue>
    </source>
</reference>
<keyword evidence="6" id="KW-1185">Reference proteome</keyword>
<dbReference type="InterPro" id="IPR027806">
    <property type="entry name" value="HARBI1_dom"/>
</dbReference>
<dbReference type="Proteomes" id="UP001164746">
    <property type="component" value="Chromosome 8"/>
</dbReference>
<evidence type="ECO:0000256" key="2">
    <source>
        <dbReference type="ARBA" id="ARBA00022723"/>
    </source>
</evidence>
<sequence length="235" mass="27075">MVRPTSRSNPLPQLLNVLVTLQFLATGTHYMWLVFIGFHLRQYAGRIQVLLGFSLRLDAERSDIERMWKHFIELQAIIHVGNCFSILVNNLGKNAVFTKSVCKMRLRLHETSLGLERLIGHKLERPTRRNQPLTSRQQIMIALRFYATGIFLQVIGDTFGVDVATVSRTARFVFRRHRHRTKTGFNAIRGFPSVISAVDGTHVRIQTPSMDEEQYVNRKHFHSINVQASCDHRAN</sequence>
<comment type="cofactor">
    <cofactor evidence="1">
        <name>a divalent metal cation</name>
        <dbReference type="ChEBI" id="CHEBI:60240"/>
    </cofactor>
</comment>
<gene>
    <name evidence="5" type="ORF">MAR_027458</name>
</gene>
<keyword evidence="3" id="KW-1133">Transmembrane helix</keyword>
<evidence type="ECO:0000313" key="6">
    <source>
        <dbReference type="Proteomes" id="UP001164746"/>
    </source>
</evidence>
<evidence type="ECO:0000256" key="1">
    <source>
        <dbReference type="ARBA" id="ARBA00001968"/>
    </source>
</evidence>
<proteinExistence type="predicted"/>
<organism evidence="5 6">
    <name type="scientific">Mya arenaria</name>
    <name type="common">Soft-shell clam</name>
    <dbReference type="NCBI Taxonomy" id="6604"/>
    <lineage>
        <taxon>Eukaryota</taxon>
        <taxon>Metazoa</taxon>
        <taxon>Spiralia</taxon>
        <taxon>Lophotrochozoa</taxon>
        <taxon>Mollusca</taxon>
        <taxon>Bivalvia</taxon>
        <taxon>Autobranchia</taxon>
        <taxon>Heteroconchia</taxon>
        <taxon>Euheterodonta</taxon>
        <taxon>Imparidentia</taxon>
        <taxon>Neoheterodontei</taxon>
        <taxon>Myida</taxon>
        <taxon>Myoidea</taxon>
        <taxon>Myidae</taxon>
        <taxon>Mya</taxon>
    </lineage>
</organism>
<feature type="transmembrane region" description="Helical" evidence="3">
    <location>
        <begin position="14"/>
        <end position="38"/>
    </location>
</feature>
<accession>A0ABY7ETJ3</accession>
<feature type="domain" description="DDE Tnp4" evidence="4">
    <location>
        <begin position="198"/>
        <end position="233"/>
    </location>
</feature>
<name>A0ABY7ETJ3_MYAAR</name>
<dbReference type="Pfam" id="PF13359">
    <property type="entry name" value="DDE_Tnp_4"/>
    <property type="match status" value="1"/>
</dbReference>
<keyword evidence="2" id="KW-0479">Metal-binding</keyword>
<evidence type="ECO:0000259" key="4">
    <source>
        <dbReference type="Pfam" id="PF13359"/>
    </source>
</evidence>
<keyword evidence="3" id="KW-0812">Transmembrane</keyword>
<evidence type="ECO:0000313" key="5">
    <source>
        <dbReference type="EMBL" id="WAR13278.1"/>
    </source>
</evidence>
<protein>
    <submittedName>
        <fullName evidence="5">HARB1-like protein</fullName>
    </submittedName>
</protein>
<dbReference type="EMBL" id="CP111019">
    <property type="protein sequence ID" value="WAR13278.1"/>
    <property type="molecule type" value="Genomic_DNA"/>
</dbReference>
<keyword evidence="3" id="KW-0472">Membrane</keyword>
<evidence type="ECO:0000256" key="3">
    <source>
        <dbReference type="SAM" id="Phobius"/>
    </source>
</evidence>